<dbReference type="AlphaFoldDB" id="A0A0F9LPQ2"/>
<proteinExistence type="predicted"/>
<dbReference type="EMBL" id="LAZR01006859">
    <property type="protein sequence ID" value="KKM89176.1"/>
    <property type="molecule type" value="Genomic_DNA"/>
</dbReference>
<protein>
    <recommendedName>
        <fullName evidence="2">Large polyvalent protein associated domain-containing protein</fullName>
    </recommendedName>
</protein>
<feature type="compositionally biased region" description="Pro residues" evidence="1">
    <location>
        <begin position="1"/>
        <end position="23"/>
    </location>
</feature>
<feature type="region of interest" description="Disordered" evidence="1">
    <location>
        <begin position="1"/>
        <end position="27"/>
    </location>
</feature>
<evidence type="ECO:0000256" key="1">
    <source>
        <dbReference type="SAM" id="MobiDB-lite"/>
    </source>
</evidence>
<organism evidence="3">
    <name type="scientific">marine sediment metagenome</name>
    <dbReference type="NCBI Taxonomy" id="412755"/>
    <lineage>
        <taxon>unclassified sequences</taxon>
        <taxon>metagenomes</taxon>
        <taxon>ecological metagenomes</taxon>
    </lineage>
</organism>
<reference evidence="3" key="1">
    <citation type="journal article" date="2015" name="Nature">
        <title>Complex archaea that bridge the gap between prokaryotes and eukaryotes.</title>
        <authorList>
            <person name="Spang A."/>
            <person name="Saw J.H."/>
            <person name="Jorgensen S.L."/>
            <person name="Zaremba-Niedzwiedzka K."/>
            <person name="Martijn J."/>
            <person name="Lind A.E."/>
            <person name="van Eijk R."/>
            <person name="Schleper C."/>
            <person name="Guy L."/>
            <person name="Ettema T.J."/>
        </authorList>
    </citation>
    <scope>NUCLEOTIDE SEQUENCE</scope>
</reference>
<dbReference type="InterPro" id="IPR040561">
    <property type="entry name" value="LPD38"/>
</dbReference>
<dbReference type="Pfam" id="PF18857">
    <property type="entry name" value="LPD38"/>
    <property type="match status" value="1"/>
</dbReference>
<feature type="domain" description="Large polyvalent protein associated" evidence="2">
    <location>
        <begin position="571"/>
        <end position="720"/>
    </location>
</feature>
<accession>A0A0F9LPQ2</accession>
<sequence>EAPPVPPAPPGPPAPPKAPPPEGQEPARKVEAMFNKADAELTALRSKSFKDIRKELARLTIDVSAEVKKQLLEKGGAEGREAVIRHDLIRGMGAKADTIFTAAEKEIVGELNKTEQKLLERVIQSRRTIAIDTHRQEVLAIEQERLRSLVPELAQAEQMELLKMAEEIIKHPDNLGSKEHKFYLDIAKNSDAETFAKVNQAADRYFAEWRKVLVKLRDAGLITEKSFLHLDKVGDYSPRRFIQHIDPDRTYTVGGKIISVPDSGLQRLDKGSTEALENNWRLMLSQGIARTERRIGRNEANKALFTLATQFPENGVVKLHKKGKVPAGFEEINVMIRGEKHRMAMPNELARQWIESDPAINSDVANIVGWISGANILRPMATGLNPEFALTNMPRDIVHVWLTTHEYSPHLPVFVEQMRADLKATAKDAAMRTGSYVDFINEGGGMSFLTHQGRITGETSGAWADIQKVLGYMGETSEVWTRLAIRHRAIRNGKPPHEATWIARNYLDFSQGGSAIKAADTAIPYLNAGVQATRGLFRAGKEAPGELAWKLGQLGGIASGLYVANRLINKDAWDAVPARDKVNNFIITTPWSFIDDEGNRRWIYFRIAKDQSQRVITSAFEGMMGKVLGDPVDGDQIAQAVADFIPISPSGTLPPTMSALLGYWSNKDFWRNEDIWRGKVVASREEWTNYTHPALKETGKLTGLSPERLQHVLTQFFTYGNIYTTAVGAGTRQLFDAVGDDVREQTTLDLLNQVPFVRRVVRTTDPFEPFRKEIEDIRIEDQTKGLIIERDLDKLSDQFYRAKKEGKDTKQAGQKVLQFIQKQPAHMQEGLIERHDFFGQVFQIPDRRFWLNLRAMSPEARATVFWTRWMQTEPKQRKALMDQATLLDGIISERFILQLNKLKQASQDANLLQGVKK</sequence>
<evidence type="ECO:0000259" key="2">
    <source>
        <dbReference type="Pfam" id="PF18857"/>
    </source>
</evidence>
<feature type="non-terminal residue" evidence="3">
    <location>
        <position position="1"/>
    </location>
</feature>
<gene>
    <name evidence="3" type="ORF">LCGC14_1251350</name>
</gene>
<comment type="caution">
    <text evidence="3">The sequence shown here is derived from an EMBL/GenBank/DDBJ whole genome shotgun (WGS) entry which is preliminary data.</text>
</comment>
<evidence type="ECO:0000313" key="3">
    <source>
        <dbReference type="EMBL" id="KKM89176.1"/>
    </source>
</evidence>
<name>A0A0F9LPQ2_9ZZZZ</name>